<keyword evidence="2" id="KW-0732">Signal</keyword>
<feature type="chain" id="PRO_5011706611" description="SpaA-like prealbumin fold domain-containing protein" evidence="2">
    <location>
        <begin position="35"/>
        <end position="485"/>
    </location>
</feature>
<dbReference type="EMBL" id="FMZZ01000006">
    <property type="protein sequence ID" value="SDD02489.1"/>
    <property type="molecule type" value="Genomic_DNA"/>
</dbReference>
<dbReference type="Proteomes" id="UP000199501">
    <property type="component" value="Unassembled WGS sequence"/>
</dbReference>
<dbReference type="Pfam" id="PF17802">
    <property type="entry name" value="SpaA"/>
    <property type="match status" value="1"/>
</dbReference>
<evidence type="ECO:0000313" key="4">
    <source>
        <dbReference type="EMBL" id="SDD02489.1"/>
    </source>
</evidence>
<gene>
    <name evidence="4" type="ORF">SAMN05216174_106285</name>
</gene>
<dbReference type="STRING" id="1271860.SAMN05216174_106285"/>
<evidence type="ECO:0000259" key="3">
    <source>
        <dbReference type="Pfam" id="PF17802"/>
    </source>
</evidence>
<protein>
    <recommendedName>
        <fullName evidence="3">SpaA-like prealbumin fold domain-containing protein</fullName>
    </recommendedName>
</protein>
<sequence length="485" mass="49947">MGRTTLGARLTAGAAGVATLAAVFLAVGAPTATAEIQNGLGYETAPAQPYQGNPDASDWLGSYMVGGKQVWCVQYAHHAPDSDEQYHPGEPLKTKWGTELKPAVAADISYLLLRYTNTKSADESAALAHLLHQWTAAPLHPDQLAPTNDFRTIAYNAQYHLDKLPASAKAAVDRLKEDASANHGPWTTAITKPAKPQIIGTPDTWTIEVRNAADKGVAKVPVTITLTDATSGGKSTLTVPTKDDGSGVALEVIPTGPNPSVKISLASPADRPVVQQAVQVNTQRVVSTGGEKELTAESKTTAVTAPGAAKVTKTDEKTGKGIAGVSLRITAADKTAPAVAQDGKPLVGEDTKPLVVVTGADGTADVPNLRTPQEICVTEVAAPPGYEQAFDPAAPPSACGNVEPGGTLAVKLVNKPNVPTVPQTIPAGDTPALAAAVLDDGGPSTGLLVALSALLLLAAGTGATIVRRARGPQVVGRRMRKDWGH</sequence>
<keyword evidence="5" id="KW-1185">Reference proteome</keyword>
<dbReference type="InterPro" id="IPR013783">
    <property type="entry name" value="Ig-like_fold"/>
</dbReference>
<dbReference type="AlphaFoldDB" id="A0A1G6RCY2"/>
<keyword evidence="1" id="KW-0812">Transmembrane</keyword>
<proteinExistence type="predicted"/>
<reference evidence="5" key="1">
    <citation type="submission" date="2016-10" db="EMBL/GenBank/DDBJ databases">
        <authorList>
            <person name="Varghese N."/>
            <person name="Submissions S."/>
        </authorList>
    </citation>
    <scope>NUCLEOTIDE SEQUENCE [LARGE SCALE GENOMIC DNA]</scope>
    <source>
        <strain evidence="5">IBRC-M 10403</strain>
    </source>
</reference>
<feature type="signal peptide" evidence="2">
    <location>
        <begin position="1"/>
        <end position="34"/>
    </location>
</feature>
<keyword evidence="1" id="KW-0472">Membrane</keyword>
<dbReference type="GO" id="GO:0005975">
    <property type="term" value="P:carbohydrate metabolic process"/>
    <property type="evidence" value="ECO:0007669"/>
    <property type="project" value="UniProtKB-ARBA"/>
</dbReference>
<dbReference type="RefSeq" id="WP_175482836.1">
    <property type="nucleotide sequence ID" value="NZ_FMZZ01000006.1"/>
</dbReference>
<feature type="transmembrane region" description="Helical" evidence="1">
    <location>
        <begin position="447"/>
        <end position="469"/>
    </location>
</feature>
<feature type="domain" description="SpaA-like prealbumin fold" evidence="3">
    <location>
        <begin position="309"/>
        <end position="387"/>
    </location>
</feature>
<evidence type="ECO:0000313" key="5">
    <source>
        <dbReference type="Proteomes" id="UP000199501"/>
    </source>
</evidence>
<dbReference type="InterPro" id="IPR041033">
    <property type="entry name" value="SpaA_PFL_dom_1"/>
</dbReference>
<organism evidence="4 5">
    <name type="scientific">Actinokineospora iranica</name>
    <dbReference type="NCBI Taxonomy" id="1271860"/>
    <lineage>
        <taxon>Bacteria</taxon>
        <taxon>Bacillati</taxon>
        <taxon>Actinomycetota</taxon>
        <taxon>Actinomycetes</taxon>
        <taxon>Pseudonocardiales</taxon>
        <taxon>Pseudonocardiaceae</taxon>
        <taxon>Actinokineospora</taxon>
    </lineage>
</organism>
<evidence type="ECO:0000256" key="2">
    <source>
        <dbReference type="SAM" id="SignalP"/>
    </source>
</evidence>
<name>A0A1G6RCY2_9PSEU</name>
<accession>A0A1G6RCY2</accession>
<keyword evidence="1" id="KW-1133">Transmembrane helix</keyword>
<dbReference type="Gene3D" id="2.60.40.10">
    <property type="entry name" value="Immunoglobulins"/>
    <property type="match status" value="1"/>
</dbReference>
<evidence type="ECO:0000256" key="1">
    <source>
        <dbReference type="SAM" id="Phobius"/>
    </source>
</evidence>